<dbReference type="PROSITE" id="PS51755">
    <property type="entry name" value="OMPR_PHOB"/>
    <property type="match status" value="1"/>
</dbReference>
<keyword evidence="3 9" id="KW-0597">Phosphoprotein</keyword>
<dbReference type="Pfam" id="PF00072">
    <property type="entry name" value="Response_reg"/>
    <property type="match status" value="1"/>
</dbReference>
<feature type="domain" description="OmpR/PhoB-type" evidence="12">
    <location>
        <begin position="133"/>
        <end position="233"/>
    </location>
</feature>
<evidence type="ECO:0000256" key="8">
    <source>
        <dbReference type="ARBA" id="ARBA00032623"/>
    </source>
</evidence>
<evidence type="ECO:0000259" key="11">
    <source>
        <dbReference type="PROSITE" id="PS50110"/>
    </source>
</evidence>
<evidence type="ECO:0000313" key="14">
    <source>
        <dbReference type="Proteomes" id="UP000278886"/>
    </source>
</evidence>
<feature type="modified residue" description="4-aspartylphosphate" evidence="9">
    <location>
        <position position="60"/>
    </location>
</feature>
<dbReference type="InterPro" id="IPR039420">
    <property type="entry name" value="WalR-like"/>
</dbReference>
<dbReference type="PROSITE" id="PS50110">
    <property type="entry name" value="RESPONSE_REGULATORY"/>
    <property type="match status" value="1"/>
</dbReference>
<proteinExistence type="predicted"/>
<dbReference type="RefSeq" id="WP_120762757.1">
    <property type="nucleotide sequence ID" value="NZ_CP032630.1"/>
</dbReference>
<keyword evidence="14" id="KW-1185">Reference proteome</keyword>
<dbReference type="KEGG" id="lyd:D7I47_09150"/>
<evidence type="ECO:0000256" key="6">
    <source>
        <dbReference type="ARBA" id="ARBA00023125"/>
    </source>
</evidence>
<evidence type="ECO:0000256" key="2">
    <source>
        <dbReference type="ARBA" id="ARBA00015955"/>
    </source>
</evidence>
<name>A0A387BIQ8_9MICO</name>
<dbReference type="FunFam" id="3.40.50.2300:FF:000001">
    <property type="entry name" value="DNA-binding response regulator PhoB"/>
    <property type="match status" value="1"/>
</dbReference>
<evidence type="ECO:0000256" key="9">
    <source>
        <dbReference type="PROSITE-ProRule" id="PRU00169"/>
    </source>
</evidence>
<feature type="domain" description="Response regulatory" evidence="11">
    <location>
        <begin position="11"/>
        <end position="124"/>
    </location>
</feature>
<dbReference type="CDD" id="cd17574">
    <property type="entry name" value="REC_OmpR"/>
    <property type="match status" value="1"/>
</dbReference>
<dbReference type="InterPro" id="IPR016032">
    <property type="entry name" value="Sig_transdc_resp-reg_C-effctor"/>
</dbReference>
<evidence type="ECO:0000256" key="3">
    <source>
        <dbReference type="ARBA" id="ARBA00022553"/>
    </source>
</evidence>
<organism evidence="13 14">
    <name type="scientific">Protaetiibacter intestinalis</name>
    <dbReference type="NCBI Taxonomy" id="2419774"/>
    <lineage>
        <taxon>Bacteria</taxon>
        <taxon>Bacillati</taxon>
        <taxon>Actinomycetota</taxon>
        <taxon>Actinomycetes</taxon>
        <taxon>Micrococcales</taxon>
        <taxon>Microbacteriaceae</taxon>
        <taxon>Protaetiibacter</taxon>
    </lineage>
</organism>
<dbReference type="SUPFAM" id="SSF46894">
    <property type="entry name" value="C-terminal effector domain of the bipartite response regulators"/>
    <property type="match status" value="1"/>
</dbReference>
<dbReference type="Gene3D" id="1.10.10.10">
    <property type="entry name" value="Winged helix-like DNA-binding domain superfamily/Winged helix DNA-binding domain"/>
    <property type="match status" value="1"/>
</dbReference>
<dbReference type="GO" id="GO:0006355">
    <property type="term" value="P:regulation of DNA-templated transcription"/>
    <property type="evidence" value="ECO:0007669"/>
    <property type="project" value="InterPro"/>
</dbReference>
<evidence type="ECO:0000256" key="1">
    <source>
        <dbReference type="ARBA" id="ARBA00003612"/>
    </source>
</evidence>
<evidence type="ECO:0000256" key="10">
    <source>
        <dbReference type="PROSITE-ProRule" id="PRU01091"/>
    </source>
</evidence>
<evidence type="ECO:0000313" key="13">
    <source>
        <dbReference type="EMBL" id="AYF98410.1"/>
    </source>
</evidence>
<evidence type="ECO:0000256" key="4">
    <source>
        <dbReference type="ARBA" id="ARBA00023012"/>
    </source>
</evidence>
<dbReference type="InterPro" id="IPR011006">
    <property type="entry name" value="CheY-like_superfamily"/>
</dbReference>
<comment type="function">
    <text evidence="1">Probable promoter-specific protein mediating the interaction between DNA and RNA polymerase.</text>
</comment>
<evidence type="ECO:0000256" key="5">
    <source>
        <dbReference type="ARBA" id="ARBA00023015"/>
    </source>
</evidence>
<dbReference type="InterPro" id="IPR036388">
    <property type="entry name" value="WH-like_DNA-bd_sf"/>
</dbReference>
<keyword evidence="7" id="KW-0804">Transcription</keyword>
<dbReference type="CDD" id="cd00383">
    <property type="entry name" value="trans_reg_C"/>
    <property type="match status" value="1"/>
</dbReference>
<feature type="DNA-binding region" description="OmpR/PhoB-type" evidence="10">
    <location>
        <begin position="133"/>
        <end position="233"/>
    </location>
</feature>
<dbReference type="PANTHER" id="PTHR48111:SF65">
    <property type="entry name" value="OMPR SUBFAMILY"/>
    <property type="match status" value="1"/>
</dbReference>
<dbReference type="SMART" id="SM00862">
    <property type="entry name" value="Trans_reg_C"/>
    <property type="match status" value="1"/>
</dbReference>
<dbReference type="EMBL" id="CP032630">
    <property type="protein sequence ID" value="AYF98410.1"/>
    <property type="molecule type" value="Genomic_DNA"/>
</dbReference>
<dbReference type="SMART" id="SM00448">
    <property type="entry name" value="REC"/>
    <property type="match status" value="1"/>
</dbReference>
<dbReference type="InterPro" id="IPR001867">
    <property type="entry name" value="OmpR/PhoB-type_DNA-bd"/>
</dbReference>
<dbReference type="OrthoDB" id="4481605at2"/>
<dbReference type="PANTHER" id="PTHR48111">
    <property type="entry name" value="REGULATOR OF RPOS"/>
    <property type="match status" value="1"/>
</dbReference>
<sequence length="237" mass="26277">MTTHQEQPQPRALVVDDERQMRDIVTFALETQGFTTVEASDAEQAWTAFERESFDAIILDVMLPRASGIALCRRIRTVSKVPIILLTAKGEAADRVAGLEAGADDYVVKPFHPRELALRAMSVARRYREAPAGSRIVNGDLVIDPRTLTVLRAGTRVPLSQSEFHLLMALASRLDEEVGWGLLLQEVWGTDLMLGGRDMVKTAVYRLRGKLGDSSAAPHYIQSVRGRGYRMPRLPAP</sequence>
<keyword evidence="5" id="KW-0805">Transcription regulation</keyword>
<reference evidence="14" key="1">
    <citation type="submission" date="2018-09" db="EMBL/GenBank/DDBJ databases">
        <title>Genome sequencing of strain 2DFWR-13.</title>
        <authorList>
            <person name="Heo J."/>
            <person name="Kim S.-J."/>
            <person name="Kwon S.-W."/>
        </authorList>
    </citation>
    <scope>NUCLEOTIDE SEQUENCE [LARGE SCALE GENOMIC DNA]</scope>
    <source>
        <strain evidence="14">2DFWR-13</strain>
    </source>
</reference>
<keyword evidence="4" id="KW-0902">Two-component regulatory system</keyword>
<dbReference type="Proteomes" id="UP000278886">
    <property type="component" value="Chromosome"/>
</dbReference>
<dbReference type="GO" id="GO:0000976">
    <property type="term" value="F:transcription cis-regulatory region binding"/>
    <property type="evidence" value="ECO:0007669"/>
    <property type="project" value="TreeGrafter"/>
</dbReference>
<keyword evidence="6 10" id="KW-0238">DNA-binding</keyword>
<dbReference type="AlphaFoldDB" id="A0A387BIQ8"/>
<dbReference type="Gene3D" id="6.10.250.690">
    <property type="match status" value="1"/>
</dbReference>
<gene>
    <name evidence="13" type="ORF">D7I47_09150</name>
</gene>
<evidence type="ECO:0000256" key="7">
    <source>
        <dbReference type="ARBA" id="ARBA00023163"/>
    </source>
</evidence>
<dbReference type="Pfam" id="PF00486">
    <property type="entry name" value="Trans_reg_C"/>
    <property type="match status" value="1"/>
</dbReference>
<dbReference type="SUPFAM" id="SSF52172">
    <property type="entry name" value="CheY-like"/>
    <property type="match status" value="1"/>
</dbReference>
<accession>A0A387BIQ8</accession>
<protein>
    <recommendedName>
        <fullName evidence="2">Probable transcriptional regulator ycf27</fullName>
    </recommendedName>
    <alternativeName>
        <fullName evidence="8">OmpR-like protein</fullName>
    </alternativeName>
</protein>
<dbReference type="GO" id="GO:0000156">
    <property type="term" value="F:phosphorelay response regulator activity"/>
    <property type="evidence" value="ECO:0007669"/>
    <property type="project" value="TreeGrafter"/>
</dbReference>
<evidence type="ECO:0000259" key="12">
    <source>
        <dbReference type="PROSITE" id="PS51755"/>
    </source>
</evidence>
<dbReference type="GO" id="GO:0005829">
    <property type="term" value="C:cytosol"/>
    <property type="evidence" value="ECO:0007669"/>
    <property type="project" value="TreeGrafter"/>
</dbReference>
<dbReference type="Gene3D" id="3.40.50.2300">
    <property type="match status" value="1"/>
</dbReference>
<dbReference type="InterPro" id="IPR001789">
    <property type="entry name" value="Sig_transdc_resp-reg_receiver"/>
</dbReference>
<dbReference type="GO" id="GO:0032993">
    <property type="term" value="C:protein-DNA complex"/>
    <property type="evidence" value="ECO:0007669"/>
    <property type="project" value="TreeGrafter"/>
</dbReference>